<dbReference type="Proteomes" id="UP001222325">
    <property type="component" value="Unassembled WGS sequence"/>
</dbReference>
<keyword evidence="4" id="KW-1133">Transmembrane helix</keyword>
<gene>
    <name evidence="6" type="ORF">B0H15DRAFT_137225</name>
</gene>
<feature type="transmembrane region" description="Helical" evidence="4">
    <location>
        <begin position="60"/>
        <end position="80"/>
    </location>
</feature>
<dbReference type="AlphaFoldDB" id="A0AAD6U967"/>
<feature type="compositionally biased region" description="Low complexity" evidence="3">
    <location>
        <begin position="204"/>
        <end position="213"/>
    </location>
</feature>
<proteinExistence type="predicted"/>
<dbReference type="Pfam" id="PF14604">
    <property type="entry name" value="SH3_9"/>
    <property type="match status" value="1"/>
</dbReference>
<evidence type="ECO:0000259" key="5">
    <source>
        <dbReference type="PROSITE" id="PS50002"/>
    </source>
</evidence>
<keyword evidence="1 2" id="KW-0728">SH3 domain</keyword>
<evidence type="ECO:0000256" key="3">
    <source>
        <dbReference type="SAM" id="MobiDB-lite"/>
    </source>
</evidence>
<dbReference type="InterPro" id="IPR001452">
    <property type="entry name" value="SH3_domain"/>
</dbReference>
<name>A0AAD6U967_9AGAR</name>
<evidence type="ECO:0000256" key="2">
    <source>
        <dbReference type="PROSITE-ProRule" id="PRU00192"/>
    </source>
</evidence>
<feature type="compositionally biased region" description="Polar residues" evidence="3">
    <location>
        <begin position="241"/>
        <end position="256"/>
    </location>
</feature>
<evidence type="ECO:0000256" key="4">
    <source>
        <dbReference type="SAM" id="Phobius"/>
    </source>
</evidence>
<organism evidence="6 7">
    <name type="scientific">Mycena belliarum</name>
    <dbReference type="NCBI Taxonomy" id="1033014"/>
    <lineage>
        <taxon>Eukaryota</taxon>
        <taxon>Fungi</taxon>
        <taxon>Dikarya</taxon>
        <taxon>Basidiomycota</taxon>
        <taxon>Agaricomycotina</taxon>
        <taxon>Agaricomycetes</taxon>
        <taxon>Agaricomycetidae</taxon>
        <taxon>Agaricales</taxon>
        <taxon>Marasmiineae</taxon>
        <taxon>Mycenaceae</taxon>
        <taxon>Mycena</taxon>
    </lineage>
</organism>
<reference evidence="6" key="1">
    <citation type="submission" date="2023-03" db="EMBL/GenBank/DDBJ databases">
        <title>Massive genome expansion in bonnet fungi (Mycena s.s.) driven by repeated elements and novel gene families across ecological guilds.</title>
        <authorList>
            <consortium name="Lawrence Berkeley National Laboratory"/>
            <person name="Harder C.B."/>
            <person name="Miyauchi S."/>
            <person name="Viragh M."/>
            <person name="Kuo A."/>
            <person name="Thoen E."/>
            <person name="Andreopoulos B."/>
            <person name="Lu D."/>
            <person name="Skrede I."/>
            <person name="Drula E."/>
            <person name="Henrissat B."/>
            <person name="Morin E."/>
            <person name="Kohler A."/>
            <person name="Barry K."/>
            <person name="LaButti K."/>
            <person name="Morin E."/>
            <person name="Salamov A."/>
            <person name="Lipzen A."/>
            <person name="Mereny Z."/>
            <person name="Hegedus B."/>
            <person name="Baldrian P."/>
            <person name="Stursova M."/>
            <person name="Weitz H."/>
            <person name="Taylor A."/>
            <person name="Grigoriev I.V."/>
            <person name="Nagy L.G."/>
            <person name="Martin F."/>
            <person name="Kauserud H."/>
        </authorList>
    </citation>
    <scope>NUCLEOTIDE SEQUENCE</scope>
    <source>
        <strain evidence="6">CBHHK173m</strain>
    </source>
</reference>
<sequence>MLSETSESEESHPKQHSNIAAAVLQNSFYCGTLLMSGVAWLVAFAAQIAVSILVGRTAVGVMWFAIFLQLFLNVGILVTLSRGRVDSFRLQFAFFATMAAVFAVIGVDTSIFADEPSQNAMAAGWLALAVVDILWVLCFGAEPGTPLARLVESMDAAREARRRAVEADTSFYAAEMRSDGSPDETRVGHKKDYLGREARDKDSSSASTSPKQSPEWCGIDRRIVDRSEDLLEEPGLETARDGSNTSSGERPQSSNFGRPPPPASKNRRAVYVDAPQHLSTICDKTESTSASVSWGSQDGSGQPYPFKVCARSDWIPRSPSEISFKKGDILYSAEREGKRWWKVRKADGSVGSAPSNYFKVLSG</sequence>
<evidence type="ECO:0000256" key="1">
    <source>
        <dbReference type="ARBA" id="ARBA00022443"/>
    </source>
</evidence>
<feature type="transmembrane region" description="Helical" evidence="4">
    <location>
        <begin position="92"/>
        <end position="113"/>
    </location>
</feature>
<keyword evidence="7" id="KW-1185">Reference proteome</keyword>
<feature type="region of interest" description="Disordered" evidence="3">
    <location>
        <begin position="231"/>
        <end position="266"/>
    </location>
</feature>
<accession>A0AAD6U967</accession>
<feature type="compositionally biased region" description="Basic and acidic residues" evidence="3">
    <location>
        <begin position="176"/>
        <end position="203"/>
    </location>
</feature>
<dbReference type="PROSITE" id="PS50002">
    <property type="entry name" value="SH3"/>
    <property type="match status" value="1"/>
</dbReference>
<feature type="region of interest" description="Disordered" evidence="3">
    <location>
        <begin position="175"/>
        <end position="219"/>
    </location>
</feature>
<dbReference type="Gene3D" id="2.30.30.40">
    <property type="entry name" value="SH3 Domains"/>
    <property type="match status" value="1"/>
</dbReference>
<dbReference type="SMART" id="SM00326">
    <property type="entry name" value="SH3"/>
    <property type="match status" value="1"/>
</dbReference>
<feature type="transmembrane region" description="Helical" evidence="4">
    <location>
        <begin position="119"/>
        <end position="140"/>
    </location>
</feature>
<comment type="caution">
    <text evidence="6">The sequence shown here is derived from an EMBL/GenBank/DDBJ whole genome shotgun (WGS) entry which is preliminary data.</text>
</comment>
<feature type="domain" description="SH3" evidence="5">
    <location>
        <begin position="303"/>
        <end position="363"/>
    </location>
</feature>
<evidence type="ECO:0000313" key="6">
    <source>
        <dbReference type="EMBL" id="KAJ7094740.1"/>
    </source>
</evidence>
<evidence type="ECO:0000313" key="7">
    <source>
        <dbReference type="Proteomes" id="UP001222325"/>
    </source>
</evidence>
<dbReference type="InterPro" id="IPR036028">
    <property type="entry name" value="SH3-like_dom_sf"/>
</dbReference>
<keyword evidence="4" id="KW-0812">Transmembrane</keyword>
<keyword evidence="4" id="KW-0472">Membrane</keyword>
<protein>
    <recommendedName>
        <fullName evidence="5">SH3 domain-containing protein</fullName>
    </recommendedName>
</protein>
<dbReference type="SUPFAM" id="SSF50044">
    <property type="entry name" value="SH3-domain"/>
    <property type="match status" value="1"/>
</dbReference>
<dbReference type="EMBL" id="JARJCN010000014">
    <property type="protein sequence ID" value="KAJ7094740.1"/>
    <property type="molecule type" value="Genomic_DNA"/>
</dbReference>
<feature type="transmembrane region" description="Helical" evidence="4">
    <location>
        <begin position="33"/>
        <end position="54"/>
    </location>
</feature>